<dbReference type="KEGG" id="vei:Veis_0027"/>
<feature type="compositionally biased region" description="Low complexity" evidence="1">
    <location>
        <begin position="244"/>
        <end position="259"/>
    </location>
</feature>
<evidence type="ECO:0000313" key="3">
    <source>
        <dbReference type="Proteomes" id="UP000000374"/>
    </source>
</evidence>
<feature type="compositionally biased region" description="Polar residues" evidence="1">
    <location>
        <begin position="195"/>
        <end position="223"/>
    </location>
</feature>
<dbReference type="eggNOG" id="ENOG502ZT0Z">
    <property type="taxonomic scope" value="Bacteria"/>
</dbReference>
<evidence type="ECO:0000256" key="1">
    <source>
        <dbReference type="SAM" id="MobiDB-lite"/>
    </source>
</evidence>
<keyword evidence="3" id="KW-1185">Reference proteome</keyword>
<dbReference type="AlphaFoldDB" id="A1WDW3"/>
<sequence>MACTSLVSVPMEMRSTPVSASSRRPARVTPPEISRIARPALRRTASRSMGSGMLSSSTILAPASRAWPNCSSVSTSICMNRACAARSSWPTARSTAVTPPAAAMWFSLISTASYRPMRWLLPPPTRTAYFCARRRPGKVLRVSTIRAPVPATASTWMRVRVATALSSCKKFSTVRSALSSARAWPSSVSTTCPGAQRWPSATCQSSSTPGSSARNVASAQGAPQITAASRARMRARARRAGSIRPAVRSPVPRSSASARAASARAMSATLRSWESGVEAGVEVMAASIAASRAGLA</sequence>
<dbReference type="STRING" id="391735.Veis_0027"/>
<feature type="region of interest" description="Disordered" evidence="1">
    <location>
        <begin position="195"/>
        <end position="259"/>
    </location>
</feature>
<dbReference type="HOGENOM" id="CLU_939901_0_0_4"/>
<evidence type="ECO:0000313" key="2">
    <source>
        <dbReference type="EMBL" id="ABM55820.1"/>
    </source>
</evidence>
<accession>A1WDW3</accession>
<reference evidence="3" key="1">
    <citation type="submission" date="2006-12" db="EMBL/GenBank/DDBJ databases">
        <title>Complete sequence of chromosome 1 of Verminephrobacter eiseniae EF01-2.</title>
        <authorList>
            <person name="Copeland A."/>
            <person name="Lucas S."/>
            <person name="Lapidus A."/>
            <person name="Barry K."/>
            <person name="Detter J.C."/>
            <person name="Glavina del Rio T."/>
            <person name="Dalin E."/>
            <person name="Tice H."/>
            <person name="Pitluck S."/>
            <person name="Chertkov O."/>
            <person name="Brettin T."/>
            <person name="Bruce D."/>
            <person name="Han C."/>
            <person name="Tapia R."/>
            <person name="Gilna P."/>
            <person name="Schmutz J."/>
            <person name="Larimer F."/>
            <person name="Land M."/>
            <person name="Hauser L."/>
            <person name="Kyrpides N."/>
            <person name="Kim E."/>
            <person name="Stahl D."/>
            <person name="Richardson P."/>
        </authorList>
    </citation>
    <scope>NUCLEOTIDE SEQUENCE [LARGE SCALE GENOMIC DNA]</scope>
    <source>
        <strain evidence="3">EF01-2</strain>
    </source>
</reference>
<feature type="region of interest" description="Disordered" evidence="1">
    <location>
        <begin position="1"/>
        <end position="29"/>
    </location>
</feature>
<protein>
    <submittedName>
        <fullName evidence="2">Uncharacterized protein</fullName>
    </submittedName>
</protein>
<dbReference type="Proteomes" id="UP000000374">
    <property type="component" value="Chromosome"/>
</dbReference>
<name>A1WDW3_VEREI</name>
<dbReference type="EMBL" id="CP000542">
    <property type="protein sequence ID" value="ABM55820.1"/>
    <property type="molecule type" value="Genomic_DNA"/>
</dbReference>
<gene>
    <name evidence="2" type="ordered locus">Veis_0027</name>
</gene>
<proteinExistence type="predicted"/>
<feature type="compositionally biased region" description="Basic residues" evidence="1">
    <location>
        <begin position="231"/>
        <end position="241"/>
    </location>
</feature>
<organism evidence="2 3">
    <name type="scientific">Verminephrobacter eiseniae (strain EF01-2)</name>
    <dbReference type="NCBI Taxonomy" id="391735"/>
    <lineage>
        <taxon>Bacteria</taxon>
        <taxon>Pseudomonadati</taxon>
        <taxon>Pseudomonadota</taxon>
        <taxon>Betaproteobacteria</taxon>
        <taxon>Burkholderiales</taxon>
        <taxon>Comamonadaceae</taxon>
        <taxon>Verminephrobacter</taxon>
    </lineage>
</organism>